<dbReference type="InterPro" id="IPR043129">
    <property type="entry name" value="ATPase_NBD"/>
</dbReference>
<dbReference type="RefSeq" id="WP_085313662.1">
    <property type="nucleotide sequence ID" value="NZ_CP020749.1"/>
</dbReference>
<dbReference type="Proteomes" id="UP000192932">
    <property type="component" value="Plasmid unnamed6"/>
</dbReference>
<proteinExistence type="predicted"/>
<accession>A0A1W6AJI2</accession>
<dbReference type="AlphaFoldDB" id="A0A1W6AJI2"/>
<reference evidence="3 4" key="1">
    <citation type="submission" date="2017-04" db="EMBL/GenBank/DDBJ databases">
        <title>The Characteristic of a Fine Plant Growth-Promoting Rhizobacteria Bacillus mycoides Gnyt1 and its Whole Genome Sequencing Analysis.</title>
        <authorList>
            <person name="Li J.H."/>
            <person name="Yao T."/>
        </authorList>
    </citation>
    <scope>NUCLEOTIDE SEQUENCE [LARGE SCALE GENOMIC DNA]</scope>
    <source>
        <strain evidence="3 4">Gnyt1</strain>
        <plasmid evidence="4">Plasmid unnamed6</plasmid>
    </source>
</reference>
<dbReference type="Pfam" id="PF21522">
    <property type="entry name" value="MreB-like_C"/>
    <property type="match status" value="1"/>
</dbReference>
<dbReference type="Pfam" id="PF17989">
    <property type="entry name" value="ALP_N"/>
    <property type="match status" value="1"/>
</dbReference>
<dbReference type="InterPro" id="IPR040607">
    <property type="entry name" value="ALP_N"/>
</dbReference>
<evidence type="ECO:0000313" key="4">
    <source>
        <dbReference type="Proteomes" id="UP000192932"/>
    </source>
</evidence>
<protein>
    <submittedName>
        <fullName evidence="3">Plasmid segregation protein ParM</fullName>
    </submittedName>
</protein>
<dbReference type="NCBIfam" id="NF010498">
    <property type="entry name" value="PRK13917.1"/>
    <property type="match status" value="1"/>
</dbReference>
<feature type="domain" description="Actin homologue MreB-like C-terminal" evidence="2">
    <location>
        <begin position="182"/>
        <end position="303"/>
    </location>
</feature>
<sequence length="336" mass="37515">MTKVFAIDHGNGAVKMRTDVFKKTLPAIYSFSSNVGEALSGGKMKLKTYKLEGTEYVWGDDIIKVNNTLNTYAQQNRYKTNQYKTLSKIALAEMAAKTNVKSYDEILVVTGVPSQEIGTKAVDEIKEVYQGTHELEVNGKKVTINVVDVIVLAQPVGTVMSRYLDEDGFVADDSYEDMAVGIIDIGTGTTDLDVISMLRREKESTSVPKGMHDVYEPIVAKIKKETSATINDYKLEKVFEDSAYQASKRMDPIDFNDEKTASIKEVYDFIVNGVNNAWKTFDRFDEVLVSGGGANTFHELLEEWIGKVTKLEESQTANVEGFYRYGKFEVGEENGE</sequence>
<dbReference type="CDD" id="cd24021">
    <property type="entry name" value="ASKHA_NBD_ParM_Psk41-like"/>
    <property type="match status" value="1"/>
</dbReference>
<dbReference type="EMBL" id="CP020749">
    <property type="protein sequence ID" value="ARJ25982.1"/>
    <property type="molecule type" value="Genomic_DNA"/>
</dbReference>
<geneLocation type="plasmid" evidence="3 4">
    <name>unnamed6</name>
</geneLocation>
<name>A0A1W6AJI2_BACMY</name>
<evidence type="ECO:0000259" key="1">
    <source>
        <dbReference type="Pfam" id="PF17989"/>
    </source>
</evidence>
<evidence type="ECO:0000313" key="3">
    <source>
        <dbReference type="EMBL" id="ARJ25982.1"/>
    </source>
</evidence>
<dbReference type="InterPro" id="IPR049067">
    <property type="entry name" value="MreB-like_C"/>
</dbReference>
<organism evidence="3 4">
    <name type="scientific">Bacillus mycoides</name>
    <dbReference type="NCBI Taxonomy" id="1405"/>
    <lineage>
        <taxon>Bacteria</taxon>
        <taxon>Bacillati</taxon>
        <taxon>Bacillota</taxon>
        <taxon>Bacilli</taxon>
        <taxon>Bacillales</taxon>
        <taxon>Bacillaceae</taxon>
        <taxon>Bacillus</taxon>
        <taxon>Bacillus cereus group</taxon>
    </lineage>
</organism>
<feature type="domain" description="Actin-like protein N-terminal" evidence="1">
    <location>
        <begin position="6"/>
        <end position="157"/>
    </location>
</feature>
<dbReference type="Gene3D" id="3.30.420.40">
    <property type="match status" value="2"/>
</dbReference>
<dbReference type="SUPFAM" id="SSF53067">
    <property type="entry name" value="Actin-like ATPase domain"/>
    <property type="match status" value="2"/>
</dbReference>
<gene>
    <name evidence="3" type="ORF">B7492_33650</name>
</gene>
<keyword evidence="3" id="KW-0614">Plasmid</keyword>
<evidence type="ECO:0000259" key="2">
    <source>
        <dbReference type="Pfam" id="PF21522"/>
    </source>
</evidence>